<evidence type="ECO:0000313" key="2">
    <source>
        <dbReference type="Proteomes" id="UP001458880"/>
    </source>
</evidence>
<reference evidence="1 2" key="1">
    <citation type="journal article" date="2024" name="BMC Genomics">
        <title>De novo assembly and annotation of Popillia japonica's genome with initial clues to its potential as an invasive pest.</title>
        <authorList>
            <person name="Cucini C."/>
            <person name="Boschi S."/>
            <person name="Funari R."/>
            <person name="Cardaioli E."/>
            <person name="Iannotti N."/>
            <person name="Marturano G."/>
            <person name="Paoli F."/>
            <person name="Bruttini M."/>
            <person name="Carapelli A."/>
            <person name="Frati F."/>
            <person name="Nardi F."/>
        </authorList>
    </citation>
    <scope>NUCLEOTIDE SEQUENCE [LARGE SCALE GENOMIC DNA]</scope>
    <source>
        <strain evidence="1">DMR45628</strain>
    </source>
</reference>
<evidence type="ECO:0000313" key="1">
    <source>
        <dbReference type="EMBL" id="KAK9722631.1"/>
    </source>
</evidence>
<proteinExistence type="predicted"/>
<protein>
    <submittedName>
        <fullName evidence="1">Uncharacterized protein</fullName>
    </submittedName>
</protein>
<name>A0AAW1KQV4_POPJA</name>
<comment type="caution">
    <text evidence="1">The sequence shown here is derived from an EMBL/GenBank/DDBJ whole genome shotgun (WGS) entry which is preliminary data.</text>
</comment>
<dbReference type="EMBL" id="JASPKY010000186">
    <property type="protein sequence ID" value="KAK9722631.1"/>
    <property type="molecule type" value="Genomic_DNA"/>
</dbReference>
<gene>
    <name evidence="1" type="ORF">QE152_g19586</name>
</gene>
<dbReference type="Proteomes" id="UP001458880">
    <property type="component" value="Unassembled WGS sequence"/>
</dbReference>
<sequence length="182" mass="20557">MIEAAGNGHDRYGLLLKVLLNVIKLDGRMSQRSPQFPSTYHLLVFSDSWFEISQKTFQASMLAVLVDPHPHRYSLLEKVSQFLVGEYLILLVYVMAPLIIQNLRIASAIVNDFQHSMSPISERSLLIIQNLRIASAIVNDFQHSMSPISERSLAIVYSISKTCQIGIYGFKLSEAAEAMRSW</sequence>
<dbReference type="AlphaFoldDB" id="A0AAW1KQV4"/>
<keyword evidence="2" id="KW-1185">Reference proteome</keyword>
<organism evidence="1 2">
    <name type="scientific">Popillia japonica</name>
    <name type="common">Japanese beetle</name>
    <dbReference type="NCBI Taxonomy" id="7064"/>
    <lineage>
        <taxon>Eukaryota</taxon>
        <taxon>Metazoa</taxon>
        <taxon>Ecdysozoa</taxon>
        <taxon>Arthropoda</taxon>
        <taxon>Hexapoda</taxon>
        <taxon>Insecta</taxon>
        <taxon>Pterygota</taxon>
        <taxon>Neoptera</taxon>
        <taxon>Endopterygota</taxon>
        <taxon>Coleoptera</taxon>
        <taxon>Polyphaga</taxon>
        <taxon>Scarabaeiformia</taxon>
        <taxon>Scarabaeidae</taxon>
        <taxon>Rutelinae</taxon>
        <taxon>Popillia</taxon>
    </lineage>
</organism>
<accession>A0AAW1KQV4</accession>